<feature type="transmembrane region" description="Helical" evidence="2">
    <location>
        <begin position="25"/>
        <end position="42"/>
    </location>
</feature>
<comment type="similarity">
    <text evidence="1">Belongs to the peptidase A24 family.</text>
</comment>
<keyword evidence="2" id="KW-0472">Membrane</keyword>
<dbReference type="RefSeq" id="WP_214091032.1">
    <property type="nucleotide sequence ID" value="NZ_JAHCLR010000001.1"/>
</dbReference>
<protein>
    <submittedName>
        <fullName evidence="4">Prepilin peptidase</fullName>
    </submittedName>
</protein>
<dbReference type="PANTHER" id="PTHR30487:SF0">
    <property type="entry name" value="PREPILIN LEADER PEPTIDASE_N-METHYLTRANSFERASE-RELATED"/>
    <property type="match status" value="1"/>
</dbReference>
<dbReference type="EMBL" id="JAHCLR010000001">
    <property type="protein sequence ID" value="MBS9532157.1"/>
    <property type="molecule type" value="Genomic_DNA"/>
</dbReference>
<feature type="transmembrane region" description="Helical" evidence="2">
    <location>
        <begin position="90"/>
        <end position="113"/>
    </location>
</feature>
<keyword evidence="2" id="KW-1133">Transmembrane helix</keyword>
<dbReference type="Pfam" id="PF01478">
    <property type="entry name" value="Peptidase_A24"/>
    <property type="match status" value="1"/>
</dbReference>
<reference evidence="4 5" key="1">
    <citation type="submission" date="2021-05" db="EMBL/GenBank/DDBJ databases">
        <title>Mycobacterium acidophilum sp. nov., an extremely acid-tolerant member of the genus Mycobacterium.</title>
        <authorList>
            <person name="Xia J."/>
        </authorList>
    </citation>
    <scope>NUCLEOTIDE SEQUENCE [LARGE SCALE GENOMIC DNA]</scope>
    <source>
        <strain evidence="4 5">M1</strain>
    </source>
</reference>
<dbReference type="InterPro" id="IPR050882">
    <property type="entry name" value="Prepilin_peptidase/N-MTase"/>
</dbReference>
<accession>A0ABS5RCZ8</accession>
<organism evidence="4 5">
    <name type="scientific">Mycolicibacter acidiphilus</name>
    <dbReference type="NCBI Taxonomy" id="2835306"/>
    <lineage>
        <taxon>Bacteria</taxon>
        <taxon>Bacillati</taxon>
        <taxon>Actinomycetota</taxon>
        <taxon>Actinomycetes</taxon>
        <taxon>Mycobacteriales</taxon>
        <taxon>Mycobacteriaceae</taxon>
        <taxon>Mycolicibacter</taxon>
    </lineage>
</organism>
<feature type="transmembrane region" description="Helical" evidence="2">
    <location>
        <begin position="49"/>
        <end position="70"/>
    </location>
</feature>
<evidence type="ECO:0000256" key="2">
    <source>
        <dbReference type="SAM" id="Phobius"/>
    </source>
</evidence>
<feature type="domain" description="Prepilin type IV endopeptidase peptidase" evidence="3">
    <location>
        <begin position="5"/>
        <end position="100"/>
    </location>
</feature>
<proteinExistence type="inferred from homology"/>
<keyword evidence="5" id="KW-1185">Reference proteome</keyword>
<dbReference type="PANTHER" id="PTHR30487">
    <property type="entry name" value="TYPE 4 PREPILIN-LIKE PROTEINS LEADER PEPTIDE-PROCESSING ENZYME"/>
    <property type="match status" value="1"/>
</dbReference>
<name>A0ABS5RCZ8_9MYCO</name>
<dbReference type="Gene3D" id="1.20.120.1220">
    <property type="match status" value="1"/>
</dbReference>
<evidence type="ECO:0000313" key="4">
    <source>
        <dbReference type="EMBL" id="MBS9532157.1"/>
    </source>
</evidence>
<keyword evidence="2" id="KW-0812">Transmembrane</keyword>
<evidence type="ECO:0000313" key="5">
    <source>
        <dbReference type="Proteomes" id="UP001519535"/>
    </source>
</evidence>
<dbReference type="Proteomes" id="UP001519535">
    <property type="component" value="Unassembled WGS sequence"/>
</dbReference>
<dbReference type="InterPro" id="IPR000045">
    <property type="entry name" value="Prepilin_IV_endopep_pep"/>
</dbReference>
<comment type="caution">
    <text evidence="4">The sequence shown here is derived from an EMBL/GenBank/DDBJ whole genome shotgun (WGS) entry which is preliminary data.</text>
</comment>
<evidence type="ECO:0000259" key="3">
    <source>
        <dbReference type="Pfam" id="PF01478"/>
    </source>
</evidence>
<evidence type="ECO:0000256" key="1">
    <source>
        <dbReference type="ARBA" id="ARBA00005801"/>
    </source>
</evidence>
<sequence length="139" mass="13601">MAAGFVVLWMGLLSGYDIRCRRLPDWLTLPAAVLVPLVAVYAGRGAGALAGAAALSTVYLVVHLIAPGGLGGGDVKLAVSLGALTGAFGAPVWSLAAVAAPLLTAGLGLLVLLCRGGRTVPHGPSMCAASAAAVALGAF</sequence>
<gene>
    <name evidence="4" type="ORF">KIH27_00985</name>
</gene>